<evidence type="ECO:0000256" key="2">
    <source>
        <dbReference type="ARBA" id="ARBA00023002"/>
    </source>
</evidence>
<dbReference type="Pfam" id="PF14833">
    <property type="entry name" value="NAD_binding_11"/>
    <property type="match status" value="1"/>
</dbReference>
<keyword evidence="8" id="KW-1185">Reference proteome</keyword>
<dbReference type="InterPro" id="IPR006115">
    <property type="entry name" value="6PGDH_NADP-bd"/>
</dbReference>
<dbReference type="OrthoDB" id="435038at2759"/>
<gene>
    <name evidence="7" type="ORF">BCR42DRAFT_374702</name>
</gene>
<accession>A0A1X2IGP7</accession>
<dbReference type="InterPro" id="IPR036291">
    <property type="entry name" value="NAD(P)-bd_dom_sf"/>
</dbReference>
<dbReference type="Gene3D" id="3.40.50.720">
    <property type="entry name" value="NAD(P)-binding Rossmann-like Domain"/>
    <property type="match status" value="1"/>
</dbReference>
<dbReference type="PIRSF" id="PIRSF000103">
    <property type="entry name" value="HIBADH"/>
    <property type="match status" value="1"/>
</dbReference>
<evidence type="ECO:0000256" key="4">
    <source>
        <dbReference type="PIRSR" id="PIRSR000103-1"/>
    </source>
</evidence>
<evidence type="ECO:0000256" key="3">
    <source>
        <dbReference type="ARBA" id="ARBA00023027"/>
    </source>
</evidence>
<organism evidence="7 8">
    <name type="scientific">Absidia repens</name>
    <dbReference type="NCBI Taxonomy" id="90262"/>
    <lineage>
        <taxon>Eukaryota</taxon>
        <taxon>Fungi</taxon>
        <taxon>Fungi incertae sedis</taxon>
        <taxon>Mucoromycota</taxon>
        <taxon>Mucoromycotina</taxon>
        <taxon>Mucoromycetes</taxon>
        <taxon>Mucorales</taxon>
        <taxon>Cunninghamellaceae</taxon>
        <taxon>Absidia</taxon>
    </lineage>
</organism>
<evidence type="ECO:0000256" key="1">
    <source>
        <dbReference type="ARBA" id="ARBA00007598"/>
    </source>
</evidence>
<evidence type="ECO:0000313" key="8">
    <source>
        <dbReference type="Proteomes" id="UP000193560"/>
    </source>
</evidence>
<dbReference type="GO" id="GO:0051287">
    <property type="term" value="F:NAD binding"/>
    <property type="evidence" value="ECO:0007669"/>
    <property type="project" value="InterPro"/>
</dbReference>
<dbReference type="InterPro" id="IPR029154">
    <property type="entry name" value="HIBADH-like_NADP-bd"/>
</dbReference>
<dbReference type="SUPFAM" id="SSF48179">
    <property type="entry name" value="6-phosphogluconate dehydrogenase C-terminal domain-like"/>
    <property type="match status" value="1"/>
</dbReference>
<dbReference type="PANTHER" id="PTHR43580:SF8">
    <property type="entry name" value="6-PHOSPHOGLUCONATE DEHYDROGENASE NADP-BINDING DOMAIN-CONTAINING PROTEIN-RELATED"/>
    <property type="match status" value="1"/>
</dbReference>
<dbReference type="Proteomes" id="UP000193560">
    <property type="component" value="Unassembled WGS sequence"/>
</dbReference>
<dbReference type="Gene3D" id="1.10.1040.10">
    <property type="entry name" value="N-(1-d-carboxylethyl)-l-norvaline Dehydrogenase, domain 2"/>
    <property type="match status" value="1"/>
</dbReference>
<proteinExistence type="inferred from homology"/>
<feature type="active site" evidence="4">
    <location>
        <position position="183"/>
    </location>
</feature>
<dbReference type="InterPro" id="IPR008927">
    <property type="entry name" value="6-PGluconate_DH-like_C_sf"/>
</dbReference>
<evidence type="ECO:0008006" key="9">
    <source>
        <dbReference type="Google" id="ProtNLM"/>
    </source>
</evidence>
<evidence type="ECO:0000259" key="5">
    <source>
        <dbReference type="Pfam" id="PF03446"/>
    </source>
</evidence>
<keyword evidence="3" id="KW-0520">NAD</keyword>
<evidence type="ECO:0000259" key="6">
    <source>
        <dbReference type="Pfam" id="PF14833"/>
    </source>
</evidence>
<dbReference type="InterPro" id="IPR015815">
    <property type="entry name" value="HIBADH-related"/>
</dbReference>
<keyword evidence="2" id="KW-0560">Oxidoreductase</keyword>
<feature type="domain" description="3-hydroxyisobutyrate dehydrogenase-like NAD-binding" evidence="6">
    <location>
        <begin position="177"/>
        <end position="296"/>
    </location>
</feature>
<dbReference type="Pfam" id="PF03446">
    <property type="entry name" value="NAD_binding_2"/>
    <property type="match status" value="1"/>
</dbReference>
<dbReference type="STRING" id="90262.A0A1X2IGP7"/>
<dbReference type="SUPFAM" id="SSF51735">
    <property type="entry name" value="NAD(P)-binding Rossmann-fold domains"/>
    <property type="match status" value="1"/>
</dbReference>
<dbReference type="PANTHER" id="PTHR43580">
    <property type="entry name" value="OXIDOREDUCTASE GLYR1-RELATED"/>
    <property type="match status" value="1"/>
</dbReference>
<dbReference type="InterPro" id="IPR051265">
    <property type="entry name" value="HIBADH-related_NP60_sf"/>
</dbReference>
<reference evidence="7 8" key="1">
    <citation type="submission" date="2016-07" db="EMBL/GenBank/DDBJ databases">
        <title>Pervasive Adenine N6-methylation of Active Genes in Fungi.</title>
        <authorList>
            <consortium name="DOE Joint Genome Institute"/>
            <person name="Mondo S.J."/>
            <person name="Dannebaum R.O."/>
            <person name="Kuo R.C."/>
            <person name="Labutti K."/>
            <person name="Haridas S."/>
            <person name="Kuo A."/>
            <person name="Salamov A."/>
            <person name="Ahrendt S.R."/>
            <person name="Lipzen A."/>
            <person name="Sullivan W."/>
            <person name="Andreopoulos W.B."/>
            <person name="Clum A."/>
            <person name="Lindquist E."/>
            <person name="Daum C."/>
            <person name="Ramamoorthy G.K."/>
            <person name="Gryganskyi A."/>
            <person name="Culley D."/>
            <person name="Magnuson J.K."/>
            <person name="James T.Y."/>
            <person name="O'Malley M.A."/>
            <person name="Stajich J.E."/>
            <person name="Spatafora J.W."/>
            <person name="Visel A."/>
            <person name="Grigoriev I.V."/>
        </authorList>
    </citation>
    <scope>NUCLEOTIDE SEQUENCE [LARGE SCALE GENOMIC DNA]</scope>
    <source>
        <strain evidence="7 8">NRRL 1336</strain>
    </source>
</reference>
<name>A0A1X2IGP7_9FUNG</name>
<dbReference type="EMBL" id="MCGE01000011">
    <property type="protein sequence ID" value="ORZ16247.1"/>
    <property type="molecule type" value="Genomic_DNA"/>
</dbReference>
<protein>
    <recommendedName>
        <fullName evidence="9">NAD binding domain of 6-phosphogluconate dehydrogenase-domain-containing protein</fullName>
    </recommendedName>
</protein>
<evidence type="ECO:0000313" key="7">
    <source>
        <dbReference type="EMBL" id="ORZ16247.1"/>
    </source>
</evidence>
<dbReference type="GO" id="GO:0016491">
    <property type="term" value="F:oxidoreductase activity"/>
    <property type="evidence" value="ECO:0007669"/>
    <property type="project" value="UniProtKB-KW"/>
</dbReference>
<dbReference type="GO" id="GO:0050661">
    <property type="term" value="F:NADP binding"/>
    <property type="evidence" value="ECO:0007669"/>
    <property type="project" value="InterPro"/>
</dbReference>
<comment type="similarity">
    <text evidence="1">Belongs to the HIBADH-related family. NP60 subfamily.</text>
</comment>
<dbReference type="InterPro" id="IPR013328">
    <property type="entry name" value="6PGD_dom2"/>
</dbReference>
<feature type="domain" description="6-phosphogluconate dehydrogenase NADP-binding" evidence="5">
    <location>
        <begin position="3"/>
        <end position="156"/>
    </location>
</feature>
<sequence length="311" mass="32957">MVQIAYIGLGKIGYEIALHIANKLKKDGEPPLLAYNRTISKAQELAEQSGQHVTVADTLQQVAQEADVIFSCLFDDAAVQAIIGGQLIGSGLLKKGTVIVEQATIAPETAAAVAAQATQAGVIYLSCPVMGAPPRARQGLLIPLLSGGTAADRQNVRRHYIDGVFGKTVLDVGDDVGAALRLKLCGNYFVFALIESVAEGLTLGEAAGVGQENVKALVDTLFANTPFVDYSQRMVDESYNDQVKFSLDGAQKDTQHIMGLANQVGADLPLTKVFQKHLATLQNQRGNSDVAAVVGVLRESAGLPFDLKKQD</sequence>
<comment type="caution">
    <text evidence="7">The sequence shown here is derived from an EMBL/GenBank/DDBJ whole genome shotgun (WGS) entry which is preliminary data.</text>
</comment>
<dbReference type="AlphaFoldDB" id="A0A1X2IGP7"/>